<feature type="compositionally biased region" description="Pro residues" evidence="1">
    <location>
        <begin position="390"/>
        <end position="399"/>
    </location>
</feature>
<dbReference type="EMBL" id="KN818223">
    <property type="protein sequence ID" value="KIL70858.1"/>
    <property type="molecule type" value="Genomic_DNA"/>
</dbReference>
<evidence type="ECO:0000313" key="4">
    <source>
        <dbReference type="Proteomes" id="UP000054549"/>
    </source>
</evidence>
<feature type="compositionally biased region" description="Polar residues" evidence="1">
    <location>
        <begin position="280"/>
        <end position="295"/>
    </location>
</feature>
<protein>
    <submittedName>
        <fullName evidence="3">Uncharacterized protein</fullName>
    </submittedName>
</protein>
<accession>A0A0C2XNV6</accession>
<gene>
    <name evidence="3" type="ORF">M378DRAFT_495504</name>
</gene>
<dbReference type="Proteomes" id="UP000054549">
    <property type="component" value="Unassembled WGS sequence"/>
</dbReference>
<feature type="region of interest" description="Disordered" evidence="1">
    <location>
        <begin position="1"/>
        <end position="166"/>
    </location>
</feature>
<evidence type="ECO:0000256" key="1">
    <source>
        <dbReference type="SAM" id="MobiDB-lite"/>
    </source>
</evidence>
<evidence type="ECO:0000256" key="2">
    <source>
        <dbReference type="SAM" id="Phobius"/>
    </source>
</evidence>
<keyword evidence="2" id="KW-0812">Transmembrane</keyword>
<sequence>MESASSSSSSGTTSTLANNTLTTSIPPTTNTTQTLSSMATSSSARTSSRTISGTTSTTATNTTSSDQSIISSSTATTTTTTTTSSTSSASTSTTSSTTSASTSSTTTLSSFSSSSSSSTLISTTPTTPTTSSSSSTTSTTSSSSSLTPIVLPKTTTSTDGSALTPTPTATAATVITTVLTSTGSNGTVVTITQVQVNPTLSPNYNGDSVNSTFFSNTGAVAGTFILVGLTVASILLWTLFYVRRRRRRRQLEHESAVSATLAAAGLYRSPLDDDDLQDGAKQSPSPDVDMNQRSGSRVGIATMNSQPSNGRLSALYDGPDPEGEAQNPLSEFGVSRRDGYMPARTSSPDAHYTRDRQGSTSTGGFVKGHSANQSVGSYEPLLASYNRPSNPSPPSPTVPLQPLAPIASQDATTTAGPSTDKPLESTDIHNSEDTDGRLDPNIRQRLEHGGDNASARELRDEEDYSRPVLQVSCRDLPMSSVPIHPSCRSAISQIQLVENLELHTTSL</sequence>
<feature type="compositionally biased region" description="Basic and acidic residues" evidence="1">
    <location>
        <begin position="421"/>
        <end position="459"/>
    </location>
</feature>
<reference evidence="3 4" key="1">
    <citation type="submission" date="2014-04" db="EMBL/GenBank/DDBJ databases">
        <title>Evolutionary Origins and Diversification of the Mycorrhizal Mutualists.</title>
        <authorList>
            <consortium name="DOE Joint Genome Institute"/>
            <consortium name="Mycorrhizal Genomics Consortium"/>
            <person name="Kohler A."/>
            <person name="Kuo A."/>
            <person name="Nagy L.G."/>
            <person name="Floudas D."/>
            <person name="Copeland A."/>
            <person name="Barry K.W."/>
            <person name="Cichocki N."/>
            <person name="Veneault-Fourrey C."/>
            <person name="LaButti K."/>
            <person name="Lindquist E.A."/>
            <person name="Lipzen A."/>
            <person name="Lundell T."/>
            <person name="Morin E."/>
            <person name="Murat C."/>
            <person name="Riley R."/>
            <person name="Ohm R."/>
            <person name="Sun H."/>
            <person name="Tunlid A."/>
            <person name="Henrissat B."/>
            <person name="Grigoriev I.V."/>
            <person name="Hibbett D.S."/>
            <person name="Martin F."/>
        </authorList>
    </citation>
    <scope>NUCLEOTIDE SEQUENCE [LARGE SCALE GENOMIC DNA]</scope>
    <source>
        <strain evidence="3 4">Koide BX008</strain>
    </source>
</reference>
<dbReference type="InParanoid" id="A0A0C2XNV6"/>
<proteinExistence type="predicted"/>
<feature type="compositionally biased region" description="Polar residues" evidence="1">
    <location>
        <begin position="302"/>
        <end position="311"/>
    </location>
</feature>
<dbReference type="HOGENOM" id="CLU_036215_0_0_1"/>
<name>A0A0C2XNV6_AMAMK</name>
<evidence type="ECO:0000313" key="3">
    <source>
        <dbReference type="EMBL" id="KIL70858.1"/>
    </source>
</evidence>
<feature type="transmembrane region" description="Helical" evidence="2">
    <location>
        <begin position="219"/>
        <end position="242"/>
    </location>
</feature>
<keyword evidence="2" id="KW-0472">Membrane</keyword>
<organism evidence="3 4">
    <name type="scientific">Amanita muscaria (strain Koide BX008)</name>
    <dbReference type="NCBI Taxonomy" id="946122"/>
    <lineage>
        <taxon>Eukaryota</taxon>
        <taxon>Fungi</taxon>
        <taxon>Dikarya</taxon>
        <taxon>Basidiomycota</taxon>
        <taxon>Agaricomycotina</taxon>
        <taxon>Agaricomycetes</taxon>
        <taxon>Agaricomycetidae</taxon>
        <taxon>Agaricales</taxon>
        <taxon>Pluteineae</taxon>
        <taxon>Amanitaceae</taxon>
        <taxon>Amanita</taxon>
    </lineage>
</organism>
<dbReference type="OrthoDB" id="3256702at2759"/>
<keyword evidence="4" id="KW-1185">Reference proteome</keyword>
<keyword evidence="2" id="KW-1133">Transmembrane helix</keyword>
<feature type="compositionally biased region" description="Low complexity" evidence="1">
    <location>
        <begin position="1"/>
        <end position="148"/>
    </location>
</feature>
<dbReference type="AlphaFoldDB" id="A0A0C2XNV6"/>
<feature type="region of interest" description="Disordered" evidence="1">
    <location>
        <begin position="269"/>
        <end position="463"/>
    </location>
</feature>
<dbReference type="STRING" id="946122.A0A0C2XNV6"/>